<dbReference type="InterPro" id="IPR009580">
    <property type="entry name" value="GPI_biosynthesis_protein_Pig-F"/>
</dbReference>
<evidence type="ECO:0000313" key="12">
    <source>
        <dbReference type="EMBL" id="CEP22900.1"/>
    </source>
</evidence>
<evidence type="ECO:0000256" key="2">
    <source>
        <dbReference type="ARBA" id="ARBA00004687"/>
    </source>
</evidence>
<protein>
    <recommendedName>
        <fullName evidence="4">Glycosylphosphatidylinositol anchor biosynthesis protein 11</fullName>
    </recommendedName>
</protein>
<keyword evidence="6 11" id="KW-0812">Transmembrane</keyword>
<name>A0A0H5C472_CYBJN</name>
<reference evidence="13" key="1">
    <citation type="journal article" date="2015" name="J. Biotechnol.">
        <title>The structure of the Cyberlindnera jadinii genome and its relation to Candida utilis analyzed by the occurrence of single nucleotide polymorphisms.</title>
        <authorList>
            <person name="Rupp O."/>
            <person name="Brinkrolf K."/>
            <person name="Buerth C."/>
            <person name="Kunigo M."/>
            <person name="Schneider J."/>
            <person name="Jaenicke S."/>
            <person name="Goesmann A."/>
            <person name="Puehler A."/>
            <person name="Jaeger K.-E."/>
            <person name="Ernst J.F."/>
        </authorList>
    </citation>
    <scope>NUCLEOTIDE SEQUENCE [LARGE SCALE GENOMIC DNA]</scope>
    <source>
        <strain evidence="13">ATCC 18201 / CBS 1600 / BCRC 20928 / JCM 3617 / NBRC 0987 / NRRL Y-1542</strain>
    </source>
</reference>
<accession>A0A0H5C472</accession>
<feature type="compositionally biased region" description="Polar residues" evidence="10">
    <location>
        <begin position="11"/>
        <end position="24"/>
    </location>
</feature>
<organism evidence="12 13">
    <name type="scientific">Cyberlindnera jadinii (strain ATCC 18201 / CBS 1600 / BCRC 20928 / JCM 3617 / NBRC 0987 / NRRL Y-1542)</name>
    <name type="common">Torula yeast</name>
    <name type="synonym">Candida utilis</name>
    <dbReference type="NCBI Taxonomy" id="983966"/>
    <lineage>
        <taxon>Eukaryota</taxon>
        <taxon>Fungi</taxon>
        <taxon>Dikarya</taxon>
        <taxon>Ascomycota</taxon>
        <taxon>Saccharomycotina</taxon>
        <taxon>Saccharomycetes</taxon>
        <taxon>Phaffomycetales</taxon>
        <taxon>Phaffomycetaceae</taxon>
        <taxon>Cyberlindnera</taxon>
    </lineage>
</organism>
<keyword evidence="8 11" id="KW-1133">Transmembrane helix</keyword>
<feature type="transmembrane region" description="Helical" evidence="11">
    <location>
        <begin position="163"/>
        <end position="182"/>
    </location>
</feature>
<gene>
    <name evidence="12" type="ORF">BN1211_3359</name>
</gene>
<evidence type="ECO:0000256" key="4">
    <source>
        <dbReference type="ARBA" id="ARBA00020927"/>
    </source>
</evidence>
<evidence type="ECO:0000256" key="5">
    <source>
        <dbReference type="ARBA" id="ARBA00022502"/>
    </source>
</evidence>
<sequence length="215" mass="24073">MSKRPLPKKTVSFNDVKSSPTTDDPTYQLQFSPKLVPIHLIYIFYSIFKGDLSPRNVIPLLNFHLVLLLSSQLLYVVVFNSSIYETRKSKQRQLSFSIAKEYSAMFIGLLASVMLTVPLYVALVLFGAPFTTYTWETLYLASHMALLSFPIVVATLRIGRQPLLYKYFASIAIGAWLGAIAIPLDWDRPWQNWPLPIVGGAYGGAIVGYTLGGFV</sequence>
<dbReference type="UniPathway" id="UPA00196"/>
<dbReference type="GO" id="GO:0005789">
    <property type="term" value="C:endoplasmic reticulum membrane"/>
    <property type="evidence" value="ECO:0007669"/>
    <property type="project" value="UniProtKB-SubCell"/>
</dbReference>
<evidence type="ECO:0000256" key="1">
    <source>
        <dbReference type="ARBA" id="ARBA00004477"/>
    </source>
</evidence>
<comment type="subcellular location">
    <subcellularLocation>
        <location evidence="1">Endoplasmic reticulum membrane</location>
        <topology evidence="1">Multi-pass membrane protein</topology>
    </subcellularLocation>
</comment>
<feature type="transmembrane region" description="Helical" evidence="11">
    <location>
        <begin position="104"/>
        <end position="126"/>
    </location>
</feature>
<feature type="transmembrane region" description="Helical" evidence="11">
    <location>
        <begin position="194"/>
        <end position="214"/>
    </location>
</feature>
<comment type="pathway">
    <text evidence="2">Glycolipid biosynthesis; glycosylphosphatidylinositol-anchor biosynthesis.</text>
</comment>
<feature type="transmembrane region" description="Helical" evidence="11">
    <location>
        <begin position="138"/>
        <end position="156"/>
    </location>
</feature>
<comment type="similarity">
    <text evidence="3">Belongs to the PIGF family.</text>
</comment>
<dbReference type="EMBL" id="CDQK01000003">
    <property type="protein sequence ID" value="CEP22900.1"/>
    <property type="molecule type" value="Genomic_DNA"/>
</dbReference>
<keyword evidence="7" id="KW-0256">Endoplasmic reticulum</keyword>
<keyword evidence="5" id="KW-0337">GPI-anchor biosynthesis</keyword>
<evidence type="ECO:0000256" key="9">
    <source>
        <dbReference type="ARBA" id="ARBA00023136"/>
    </source>
</evidence>
<proteinExistence type="inferred from homology"/>
<evidence type="ECO:0000313" key="13">
    <source>
        <dbReference type="Proteomes" id="UP000038830"/>
    </source>
</evidence>
<evidence type="ECO:0000256" key="10">
    <source>
        <dbReference type="SAM" id="MobiDB-lite"/>
    </source>
</evidence>
<feature type="transmembrane region" description="Helical" evidence="11">
    <location>
        <begin position="60"/>
        <end position="83"/>
    </location>
</feature>
<evidence type="ECO:0000256" key="11">
    <source>
        <dbReference type="SAM" id="Phobius"/>
    </source>
</evidence>
<evidence type="ECO:0000256" key="6">
    <source>
        <dbReference type="ARBA" id="ARBA00022692"/>
    </source>
</evidence>
<keyword evidence="9 11" id="KW-0472">Membrane</keyword>
<feature type="region of interest" description="Disordered" evidence="10">
    <location>
        <begin position="1"/>
        <end position="24"/>
    </location>
</feature>
<dbReference type="AlphaFoldDB" id="A0A0H5C472"/>
<evidence type="ECO:0000256" key="3">
    <source>
        <dbReference type="ARBA" id="ARBA00007978"/>
    </source>
</evidence>
<evidence type="ECO:0000256" key="8">
    <source>
        <dbReference type="ARBA" id="ARBA00022989"/>
    </source>
</evidence>
<feature type="transmembrane region" description="Helical" evidence="11">
    <location>
        <begin position="31"/>
        <end position="48"/>
    </location>
</feature>
<dbReference type="Pfam" id="PF06699">
    <property type="entry name" value="PIG-F"/>
    <property type="match status" value="1"/>
</dbReference>
<evidence type="ECO:0000256" key="7">
    <source>
        <dbReference type="ARBA" id="ARBA00022824"/>
    </source>
</evidence>
<dbReference type="Proteomes" id="UP000038830">
    <property type="component" value="Unassembled WGS sequence"/>
</dbReference>
<dbReference type="GO" id="GO:0006506">
    <property type="term" value="P:GPI anchor biosynthetic process"/>
    <property type="evidence" value="ECO:0007669"/>
    <property type="project" value="UniProtKB-UniPathway"/>
</dbReference>